<comment type="caution">
    <text evidence="2">The sequence shown here is derived from an EMBL/GenBank/DDBJ whole genome shotgun (WGS) entry which is preliminary data.</text>
</comment>
<evidence type="ECO:0000256" key="1">
    <source>
        <dbReference type="SAM" id="MobiDB-lite"/>
    </source>
</evidence>
<evidence type="ECO:0000313" key="2">
    <source>
        <dbReference type="EMBL" id="KAK8595964.1"/>
    </source>
</evidence>
<accession>A0ABR2G6M2</accession>
<feature type="region of interest" description="Disordered" evidence="1">
    <location>
        <begin position="41"/>
        <end position="80"/>
    </location>
</feature>
<name>A0ABR2G6M2_9ROSI</name>
<feature type="compositionally biased region" description="Low complexity" evidence="1">
    <location>
        <begin position="41"/>
        <end position="51"/>
    </location>
</feature>
<gene>
    <name evidence="2" type="ORF">V6N12_064468</name>
</gene>
<organism evidence="2 3">
    <name type="scientific">Hibiscus sabdariffa</name>
    <name type="common">roselle</name>
    <dbReference type="NCBI Taxonomy" id="183260"/>
    <lineage>
        <taxon>Eukaryota</taxon>
        <taxon>Viridiplantae</taxon>
        <taxon>Streptophyta</taxon>
        <taxon>Embryophyta</taxon>
        <taxon>Tracheophyta</taxon>
        <taxon>Spermatophyta</taxon>
        <taxon>Magnoliopsida</taxon>
        <taxon>eudicotyledons</taxon>
        <taxon>Gunneridae</taxon>
        <taxon>Pentapetalae</taxon>
        <taxon>rosids</taxon>
        <taxon>malvids</taxon>
        <taxon>Malvales</taxon>
        <taxon>Malvaceae</taxon>
        <taxon>Malvoideae</taxon>
        <taxon>Hibiscus</taxon>
    </lineage>
</organism>
<reference evidence="2 3" key="1">
    <citation type="journal article" date="2024" name="G3 (Bethesda)">
        <title>Genome assembly of Hibiscus sabdariffa L. provides insights into metabolisms of medicinal natural products.</title>
        <authorList>
            <person name="Kim T."/>
        </authorList>
    </citation>
    <scope>NUCLEOTIDE SEQUENCE [LARGE SCALE GENOMIC DNA]</scope>
    <source>
        <strain evidence="2">TK-2024</strain>
        <tissue evidence="2">Old leaves</tissue>
    </source>
</reference>
<proteinExistence type="predicted"/>
<sequence length="80" mass="8929">MEQLGAKSFFRQTETSLFPSLLDTTRAKRGQFPVCKLEPLPSLLPLSTSTPTPTPMVNTDVPKPPLESLQHQRLRKPGNE</sequence>
<evidence type="ECO:0000313" key="3">
    <source>
        <dbReference type="Proteomes" id="UP001472677"/>
    </source>
</evidence>
<dbReference type="Proteomes" id="UP001472677">
    <property type="component" value="Unassembled WGS sequence"/>
</dbReference>
<dbReference type="EMBL" id="JBBPBM010000002">
    <property type="protein sequence ID" value="KAK8595964.1"/>
    <property type="molecule type" value="Genomic_DNA"/>
</dbReference>
<keyword evidence="3" id="KW-1185">Reference proteome</keyword>
<protein>
    <submittedName>
        <fullName evidence="2">Uncharacterized protein</fullName>
    </submittedName>
</protein>